<dbReference type="Proteomes" id="UP000772434">
    <property type="component" value="Unassembled WGS sequence"/>
</dbReference>
<sequence length="335" mass="37311">MTRKIVLANAKPSPPTSNKPTSANKPGSSASKPSSKSKKRKDCVESNDKDEPSLEENGTEVDEDLDSNSSQRAKRRKGRNGNILGQLEKKAAKVGLEAFKNSARWITTSWSPSIPWHRAFQVGLESDSIIVEGCMGDLELKEQEQTELLEVYEILKYGVPSFETEISSVLEADALDELISKMSTSGSDAVSQDISKLKNTFLDIIEAHCGVFKPPINRNEKKSKSHGWNHLQIARMLCTPSKFVEFDDNPEEFCQCVIDNKLENPITASHFPGIFYVDLGEAASKGPESVFEGLLNNFELYQAWVLIYLTPENASRFATHHAKVAEHKAEGYRFK</sequence>
<dbReference type="EMBL" id="JADNRY010000199">
    <property type="protein sequence ID" value="KAF9061514.1"/>
    <property type="molecule type" value="Genomic_DNA"/>
</dbReference>
<proteinExistence type="predicted"/>
<evidence type="ECO:0000256" key="1">
    <source>
        <dbReference type="SAM" id="MobiDB-lite"/>
    </source>
</evidence>
<feature type="compositionally biased region" description="Basic and acidic residues" evidence="1">
    <location>
        <begin position="42"/>
        <end position="52"/>
    </location>
</feature>
<dbReference type="AlphaFoldDB" id="A0A9P5P9R4"/>
<comment type="caution">
    <text evidence="2">The sequence shown here is derived from an EMBL/GenBank/DDBJ whole genome shotgun (WGS) entry which is preliminary data.</text>
</comment>
<dbReference type="Pfam" id="PF20414">
    <property type="entry name" value="DUF6698"/>
    <property type="match status" value="1"/>
</dbReference>
<name>A0A9P5P9R4_9AGAR</name>
<organism evidence="2 3">
    <name type="scientific">Rhodocollybia butyracea</name>
    <dbReference type="NCBI Taxonomy" id="206335"/>
    <lineage>
        <taxon>Eukaryota</taxon>
        <taxon>Fungi</taxon>
        <taxon>Dikarya</taxon>
        <taxon>Basidiomycota</taxon>
        <taxon>Agaricomycotina</taxon>
        <taxon>Agaricomycetes</taxon>
        <taxon>Agaricomycetidae</taxon>
        <taxon>Agaricales</taxon>
        <taxon>Marasmiineae</taxon>
        <taxon>Omphalotaceae</taxon>
        <taxon>Rhodocollybia</taxon>
    </lineage>
</organism>
<feature type="compositionally biased region" description="Low complexity" evidence="1">
    <location>
        <begin position="18"/>
        <end position="34"/>
    </location>
</feature>
<feature type="region of interest" description="Disordered" evidence="1">
    <location>
        <begin position="1"/>
        <end position="82"/>
    </location>
</feature>
<accession>A0A9P5P9R4</accession>
<evidence type="ECO:0000313" key="2">
    <source>
        <dbReference type="EMBL" id="KAF9061514.1"/>
    </source>
</evidence>
<dbReference type="OrthoDB" id="3059875at2759"/>
<reference evidence="2" key="1">
    <citation type="submission" date="2020-11" db="EMBL/GenBank/DDBJ databases">
        <authorList>
            <consortium name="DOE Joint Genome Institute"/>
            <person name="Ahrendt S."/>
            <person name="Riley R."/>
            <person name="Andreopoulos W."/>
            <person name="Labutti K."/>
            <person name="Pangilinan J."/>
            <person name="Ruiz-Duenas F.J."/>
            <person name="Barrasa J.M."/>
            <person name="Sanchez-Garcia M."/>
            <person name="Camarero S."/>
            <person name="Miyauchi S."/>
            <person name="Serrano A."/>
            <person name="Linde D."/>
            <person name="Babiker R."/>
            <person name="Drula E."/>
            <person name="Ayuso-Fernandez I."/>
            <person name="Pacheco R."/>
            <person name="Padilla G."/>
            <person name="Ferreira P."/>
            <person name="Barriuso J."/>
            <person name="Kellner H."/>
            <person name="Castanera R."/>
            <person name="Alfaro M."/>
            <person name="Ramirez L."/>
            <person name="Pisabarro A.G."/>
            <person name="Kuo A."/>
            <person name="Tritt A."/>
            <person name="Lipzen A."/>
            <person name="He G."/>
            <person name="Yan M."/>
            <person name="Ng V."/>
            <person name="Cullen D."/>
            <person name="Martin F."/>
            <person name="Rosso M.-N."/>
            <person name="Henrissat B."/>
            <person name="Hibbett D."/>
            <person name="Martinez A.T."/>
            <person name="Grigoriev I.V."/>
        </authorList>
    </citation>
    <scope>NUCLEOTIDE SEQUENCE</scope>
    <source>
        <strain evidence="2">AH 40177</strain>
    </source>
</reference>
<dbReference type="InterPro" id="IPR046521">
    <property type="entry name" value="DUF6698"/>
</dbReference>
<evidence type="ECO:0000313" key="3">
    <source>
        <dbReference type="Proteomes" id="UP000772434"/>
    </source>
</evidence>
<protein>
    <submittedName>
        <fullName evidence="2">Uncharacterized protein</fullName>
    </submittedName>
</protein>
<feature type="compositionally biased region" description="Acidic residues" evidence="1">
    <location>
        <begin position="53"/>
        <end position="66"/>
    </location>
</feature>
<gene>
    <name evidence="2" type="ORF">BDP27DRAFT_1428880</name>
</gene>
<keyword evidence="3" id="KW-1185">Reference proteome</keyword>